<dbReference type="InterPro" id="IPR026956">
    <property type="entry name" value="D-ser_dehydrat-like_dom"/>
</dbReference>
<dbReference type="PANTHER" id="PTHR28004:SF2">
    <property type="entry name" value="D-SERINE DEHYDRATASE"/>
    <property type="match status" value="1"/>
</dbReference>
<sequence>MKAGDLTTPALLADVAVLEGNLATMSAARPGPALRPHVKAFKTTALAARLVAAGHTGFCCATIREVEGMAAAGLGDDLLLANEVLDAGRLGVLVRAGTARVTVAVDSPATIAAAVAGGVREVLVDVDVGMPRCGCDPADAERLADEARAAGLLVRGVMGYEGHVQHEVDRQRRERRVARAMEDLARAHAEVGGEVVSGGGTGSWDCNHVVTELQAGSFVLMDGDYARLDLPFREGLVLLTTVVSVSARGHAVLDGGLKALAMDSGGPALVGGGDVQFCSDEHTTVVGGSWTVGDRAGLRPAHIDPTIAKHEVMHLVDDAAAGGDAEVLGSWSVDLRGW</sequence>
<name>A0A381UZ60_9ZZZZ</name>
<evidence type="ECO:0000256" key="1">
    <source>
        <dbReference type="ARBA" id="ARBA00005323"/>
    </source>
</evidence>
<feature type="domain" description="D-serine dehydratase-like" evidence="3">
    <location>
        <begin position="235"/>
        <end position="317"/>
    </location>
</feature>
<dbReference type="Pfam" id="PF01168">
    <property type="entry name" value="Ala_racemase_N"/>
    <property type="match status" value="1"/>
</dbReference>
<dbReference type="PANTHER" id="PTHR28004">
    <property type="entry name" value="ZGC:162816-RELATED"/>
    <property type="match status" value="1"/>
</dbReference>
<evidence type="ECO:0000313" key="4">
    <source>
        <dbReference type="EMBL" id="SVA32908.1"/>
    </source>
</evidence>
<keyword evidence="2" id="KW-0456">Lyase</keyword>
<dbReference type="EMBL" id="UINC01007363">
    <property type="protein sequence ID" value="SVA32908.1"/>
    <property type="molecule type" value="Genomic_DNA"/>
</dbReference>
<protein>
    <recommendedName>
        <fullName evidence="3">D-serine dehydratase-like domain-containing protein</fullName>
    </recommendedName>
</protein>
<evidence type="ECO:0000259" key="3">
    <source>
        <dbReference type="SMART" id="SM01119"/>
    </source>
</evidence>
<comment type="similarity">
    <text evidence="1">Belongs to the DSD1 family.</text>
</comment>
<dbReference type="InterPro" id="IPR051466">
    <property type="entry name" value="D-amino_acid_metab_enzyme"/>
</dbReference>
<dbReference type="InterPro" id="IPR001608">
    <property type="entry name" value="Ala_racemase_N"/>
</dbReference>
<dbReference type="InterPro" id="IPR042208">
    <property type="entry name" value="D-ser_dehydrat-like_sf"/>
</dbReference>
<dbReference type="SUPFAM" id="SSF51419">
    <property type="entry name" value="PLP-binding barrel"/>
    <property type="match status" value="1"/>
</dbReference>
<dbReference type="Gene3D" id="2.40.37.20">
    <property type="entry name" value="D-serine dehydratase-like domain"/>
    <property type="match status" value="1"/>
</dbReference>
<dbReference type="GO" id="GO:0008721">
    <property type="term" value="F:D-serine ammonia-lyase activity"/>
    <property type="evidence" value="ECO:0007669"/>
    <property type="project" value="TreeGrafter"/>
</dbReference>
<gene>
    <name evidence="4" type="ORF">METZ01_LOCUS85762</name>
</gene>
<proteinExistence type="inferred from homology"/>
<organism evidence="4">
    <name type="scientific">marine metagenome</name>
    <dbReference type="NCBI Taxonomy" id="408172"/>
    <lineage>
        <taxon>unclassified sequences</taxon>
        <taxon>metagenomes</taxon>
        <taxon>ecological metagenomes</taxon>
    </lineage>
</organism>
<accession>A0A381UZ60</accession>
<dbReference type="Pfam" id="PF14031">
    <property type="entry name" value="D-ser_dehydrat"/>
    <property type="match status" value="1"/>
</dbReference>
<dbReference type="GO" id="GO:0036088">
    <property type="term" value="P:D-serine catabolic process"/>
    <property type="evidence" value="ECO:0007669"/>
    <property type="project" value="TreeGrafter"/>
</dbReference>
<dbReference type="InterPro" id="IPR029066">
    <property type="entry name" value="PLP-binding_barrel"/>
</dbReference>
<dbReference type="AlphaFoldDB" id="A0A381UZ60"/>
<dbReference type="Gene3D" id="3.20.20.10">
    <property type="entry name" value="Alanine racemase"/>
    <property type="match status" value="1"/>
</dbReference>
<dbReference type="SMART" id="SM01119">
    <property type="entry name" value="D-ser_dehydrat"/>
    <property type="match status" value="1"/>
</dbReference>
<evidence type="ECO:0000256" key="2">
    <source>
        <dbReference type="ARBA" id="ARBA00023239"/>
    </source>
</evidence>
<reference evidence="4" key="1">
    <citation type="submission" date="2018-05" db="EMBL/GenBank/DDBJ databases">
        <authorList>
            <person name="Lanie J.A."/>
            <person name="Ng W.-L."/>
            <person name="Kazmierczak K.M."/>
            <person name="Andrzejewski T.M."/>
            <person name="Davidsen T.M."/>
            <person name="Wayne K.J."/>
            <person name="Tettelin H."/>
            <person name="Glass J.I."/>
            <person name="Rusch D."/>
            <person name="Podicherti R."/>
            <person name="Tsui H.-C.T."/>
            <person name="Winkler M.E."/>
        </authorList>
    </citation>
    <scope>NUCLEOTIDE SEQUENCE</scope>
</reference>